<dbReference type="GeneID" id="27691893"/>
<dbReference type="VEuPathDB" id="FungiDB:SPPG_08751"/>
<evidence type="ECO:0000313" key="2">
    <source>
        <dbReference type="EMBL" id="KNC95888.1"/>
    </source>
</evidence>
<evidence type="ECO:0000313" key="3">
    <source>
        <dbReference type="Proteomes" id="UP000053201"/>
    </source>
</evidence>
<protein>
    <submittedName>
        <fullName evidence="2">Uncharacterized protein</fullName>
    </submittedName>
</protein>
<proteinExistence type="predicted"/>
<organism evidence="2 3">
    <name type="scientific">Spizellomyces punctatus (strain DAOM BR117)</name>
    <dbReference type="NCBI Taxonomy" id="645134"/>
    <lineage>
        <taxon>Eukaryota</taxon>
        <taxon>Fungi</taxon>
        <taxon>Fungi incertae sedis</taxon>
        <taxon>Chytridiomycota</taxon>
        <taxon>Chytridiomycota incertae sedis</taxon>
        <taxon>Chytridiomycetes</taxon>
        <taxon>Spizellomycetales</taxon>
        <taxon>Spizellomycetaceae</taxon>
        <taxon>Spizellomyces</taxon>
    </lineage>
</organism>
<gene>
    <name evidence="2" type="ORF">SPPG_08751</name>
</gene>
<dbReference type="Proteomes" id="UP000053201">
    <property type="component" value="Unassembled WGS sequence"/>
</dbReference>
<feature type="compositionally biased region" description="Acidic residues" evidence="1">
    <location>
        <begin position="60"/>
        <end position="81"/>
    </location>
</feature>
<sequence>MRVPWALSLIERSKMLDSAEEAQKKANEEARGRGGTRDIESREEANLHEDDDLEQRHEEIDEDDVFGDGGDLEDEEDDDDL</sequence>
<dbReference type="EMBL" id="KQ257474">
    <property type="protein sequence ID" value="KNC95888.1"/>
    <property type="molecule type" value="Genomic_DNA"/>
</dbReference>
<feature type="compositionally biased region" description="Basic and acidic residues" evidence="1">
    <location>
        <begin position="11"/>
        <end position="59"/>
    </location>
</feature>
<dbReference type="AlphaFoldDB" id="A0A0L0H579"/>
<reference evidence="2 3" key="1">
    <citation type="submission" date="2009-08" db="EMBL/GenBank/DDBJ databases">
        <title>The Genome Sequence of Spizellomyces punctatus strain DAOM BR117.</title>
        <authorList>
            <consortium name="The Broad Institute Genome Sequencing Platform"/>
            <person name="Russ C."/>
            <person name="Cuomo C."/>
            <person name="Shea T."/>
            <person name="Young S.K."/>
            <person name="Zeng Q."/>
            <person name="Koehrsen M."/>
            <person name="Haas B."/>
            <person name="Borodovsky M."/>
            <person name="Guigo R."/>
            <person name="Alvarado L."/>
            <person name="Berlin A."/>
            <person name="Bochicchio J."/>
            <person name="Borenstein D."/>
            <person name="Chapman S."/>
            <person name="Chen Z."/>
            <person name="Engels R."/>
            <person name="Freedman E."/>
            <person name="Gellesch M."/>
            <person name="Goldberg J."/>
            <person name="Griggs A."/>
            <person name="Gujja S."/>
            <person name="Heiman D."/>
            <person name="Hepburn T."/>
            <person name="Howarth C."/>
            <person name="Jen D."/>
            <person name="Larson L."/>
            <person name="Lewis B."/>
            <person name="Mehta T."/>
            <person name="Park D."/>
            <person name="Pearson M."/>
            <person name="Roberts A."/>
            <person name="Saif S."/>
            <person name="Shenoy N."/>
            <person name="Sisk P."/>
            <person name="Stolte C."/>
            <person name="Sykes S."/>
            <person name="Thomson T."/>
            <person name="Walk T."/>
            <person name="White J."/>
            <person name="Yandava C."/>
            <person name="Burger G."/>
            <person name="Gray M.W."/>
            <person name="Holland P.W.H."/>
            <person name="King N."/>
            <person name="Lang F.B.F."/>
            <person name="Roger A.J."/>
            <person name="Ruiz-Trillo I."/>
            <person name="Lander E."/>
            <person name="Nusbaum C."/>
        </authorList>
    </citation>
    <scope>NUCLEOTIDE SEQUENCE [LARGE SCALE GENOMIC DNA]</scope>
    <source>
        <strain evidence="2 3">DAOM BR117</strain>
    </source>
</reference>
<feature type="region of interest" description="Disordered" evidence="1">
    <location>
        <begin position="1"/>
        <end position="81"/>
    </location>
</feature>
<evidence type="ECO:0000256" key="1">
    <source>
        <dbReference type="SAM" id="MobiDB-lite"/>
    </source>
</evidence>
<keyword evidence="3" id="KW-1185">Reference proteome</keyword>
<dbReference type="RefSeq" id="XP_016603928.1">
    <property type="nucleotide sequence ID" value="XM_016756906.1"/>
</dbReference>
<name>A0A0L0H579_SPIPD</name>
<dbReference type="InParanoid" id="A0A0L0H579"/>
<accession>A0A0L0H579</accession>